<dbReference type="Gramene" id="C.cajan_10338.t">
    <property type="protein sequence ID" value="C.cajan_10338.t.cds1"/>
    <property type="gene ID" value="C.cajan_10338"/>
</dbReference>
<dbReference type="AlphaFoldDB" id="A0A151TWB7"/>
<keyword evidence="2" id="KW-1185">Reference proteome</keyword>
<accession>A0A151TWB7</accession>
<proteinExistence type="predicted"/>
<organism evidence="1 2">
    <name type="scientific">Cajanus cajan</name>
    <name type="common">Pigeon pea</name>
    <name type="synonym">Cajanus indicus</name>
    <dbReference type="NCBI Taxonomy" id="3821"/>
    <lineage>
        <taxon>Eukaryota</taxon>
        <taxon>Viridiplantae</taxon>
        <taxon>Streptophyta</taxon>
        <taxon>Embryophyta</taxon>
        <taxon>Tracheophyta</taxon>
        <taxon>Spermatophyta</taxon>
        <taxon>Magnoliopsida</taxon>
        <taxon>eudicotyledons</taxon>
        <taxon>Gunneridae</taxon>
        <taxon>Pentapetalae</taxon>
        <taxon>rosids</taxon>
        <taxon>fabids</taxon>
        <taxon>Fabales</taxon>
        <taxon>Fabaceae</taxon>
        <taxon>Papilionoideae</taxon>
        <taxon>50 kb inversion clade</taxon>
        <taxon>NPAAA clade</taxon>
        <taxon>indigoferoid/millettioid clade</taxon>
        <taxon>Phaseoleae</taxon>
        <taxon>Cajanus</taxon>
    </lineage>
</organism>
<dbReference type="PANTHER" id="PTHR11439">
    <property type="entry name" value="GAG-POL-RELATED RETROTRANSPOSON"/>
    <property type="match status" value="1"/>
</dbReference>
<evidence type="ECO:0008006" key="3">
    <source>
        <dbReference type="Google" id="ProtNLM"/>
    </source>
</evidence>
<dbReference type="PANTHER" id="PTHR11439:SF504">
    <property type="entry name" value="REVERSE TRANSCRIPTASE TY1_COPIA-TYPE DOMAIN-CONTAINING PROTEIN"/>
    <property type="match status" value="1"/>
</dbReference>
<sequence>MKKVNRIFQYLKGTPGRGLYFKKNSNRGIEVYIDSDWAGCPSDRKSNIYIYIYIYI</sequence>
<evidence type="ECO:0000313" key="1">
    <source>
        <dbReference type="EMBL" id="KYP71379.1"/>
    </source>
</evidence>
<protein>
    <recommendedName>
        <fullName evidence="3">Retrovirus-related Pol polyprotein from transposon TNT 1-94</fullName>
    </recommendedName>
</protein>
<gene>
    <name evidence="1" type="ORF">KK1_010638</name>
</gene>
<dbReference type="EMBL" id="CM003605">
    <property type="protein sequence ID" value="KYP71379.1"/>
    <property type="molecule type" value="Genomic_DNA"/>
</dbReference>
<dbReference type="Proteomes" id="UP000075243">
    <property type="component" value="Chromosome 3"/>
</dbReference>
<evidence type="ECO:0000313" key="2">
    <source>
        <dbReference type="Proteomes" id="UP000075243"/>
    </source>
</evidence>
<reference evidence="1 2" key="1">
    <citation type="journal article" date="2012" name="Nat. Biotechnol.">
        <title>Draft genome sequence of pigeonpea (Cajanus cajan), an orphan legume crop of resource-poor farmers.</title>
        <authorList>
            <person name="Varshney R.K."/>
            <person name="Chen W."/>
            <person name="Li Y."/>
            <person name="Bharti A.K."/>
            <person name="Saxena R.K."/>
            <person name="Schlueter J.A."/>
            <person name="Donoghue M.T."/>
            <person name="Azam S."/>
            <person name="Fan G."/>
            <person name="Whaley A.M."/>
            <person name="Farmer A.D."/>
            <person name="Sheridan J."/>
            <person name="Iwata A."/>
            <person name="Tuteja R."/>
            <person name="Penmetsa R.V."/>
            <person name="Wu W."/>
            <person name="Upadhyaya H.D."/>
            <person name="Yang S.P."/>
            <person name="Shah T."/>
            <person name="Saxena K.B."/>
            <person name="Michael T."/>
            <person name="McCombie W.R."/>
            <person name="Yang B."/>
            <person name="Zhang G."/>
            <person name="Yang H."/>
            <person name="Wang J."/>
            <person name="Spillane C."/>
            <person name="Cook D.R."/>
            <person name="May G.D."/>
            <person name="Xu X."/>
            <person name="Jackson S.A."/>
        </authorList>
    </citation>
    <scope>NUCLEOTIDE SEQUENCE [LARGE SCALE GENOMIC DNA]</scope>
    <source>
        <strain evidence="2">cv. Asha</strain>
    </source>
</reference>
<name>A0A151TWB7_CAJCA</name>